<reference evidence="1" key="2">
    <citation type="submission" date="2023-01" db="EMBL/GenBank/DDBJ databases">
        <authorList>
            <person name="Sun Q."/>
            <person name="Evtushenko L."/>
        </authorList>
    </citation>
    <scope>NUCLEOTIDE SEQUENCE</scope>
    <source>
        <strain evidence="1">VKM Ac-1447</strain>
    </source>
</reference>
<comment type="caution">
    <text evidence="1">The sequence shown here is derived from an EMBL/GenBank/DDBJ whole genome shotgun (WGS) entry which is preliminary data.</text>
</comment>
<name>A0A9W6HEM5_9MICO</name>
<dbReference type="SUPFAM" id="SSF46955">
    <property type="entry name" value="Putative DNA-binding domain"/>
    <property type="match status" value="1"/>
</dbReference>
<keyword evidence="2" id="KW-1185">Reference proteome</keyword>
<evidence type="ECO:0000313" key="1">
    <source>
        <dbReference type="EMBL" id="GLJ78648.1"/>
    </source>
</evidence>
<accession>A0A9W6HEM5</accession>
<dbReference type="RefSeq" id="WP_210005471.1">
    <property type="nucleotide sequence ID" value="NZ_BSEO01000001.1"/>
</dbReference>
<evidence type="ECO:0000313" key="2">
    <source>
        <dbReference type="Proteomes" id="UP001142317"/>
    </source>
</evidence>
<sequence>MATLTYREAARRVRRSVRTIKRWRLSGMPMGWETQHGQKVRVVDEEVLLRWWRDRLDSWPAHQYRLRRLQAAAAELEQQPAADAM</sequence>
<reference evidence="1" key="1">
    <citation type="journal article" date="2014" name="Int. J. Syst. Evol. Microbiol.">
        <title>Complete genome sequence of Corynebacterium casei LMG S-19264T (=DSM 44701T), isolated from a smear-ripened cheese.</title>
        <authorList>
            <consortium name="US DOE Joint Genome Institute (JGI-PGF)"/>
            <person name="Walter F."/>
            <person name="Albersmeier A."/>
            <person name="Kalinowski J."/>
            <person name="Ruckert C."/>
        </authorList>
    </citation>
    <scope>NUCLEOTIDE SEQUENCE</scope>
    <source>
        <strain evidence="1">VKM Ac-1447</strain>
    </source>
</reference>
<dbReference type="Proteomes" id="UP001142317">
    <property type="component" value="Unassembled WGS sequence"/>
</dbReference>
<gene>
    <name evidence="1" type="ORF">GCM10017586_03300</name>
</gene>
<dbReference type="AlphaFoldDB" id="A0A9W6HEM5"/>
<dbReference type="EMBL" id="BSEO01000001">
    <property type="protein sequence ID" value="GLJ78648.1"/>
    <property type="molecule type" value="Genomic_DNA"/>
</dbReference>
<proteinExistence type="predicted"/>
<dbReference type="InterPro" id="IPR009061">
    <property type="entry name" value="DNA-bd_dom_put_sf"/>
</dbReference>
<organism evidence="1 2">
    <name type="scientific">Microbacterium imperiale</name>
    <dbReference type="NCBI Taxonomy" id="33884"/>
    <lineage>
        <taxon>Bacteria</taxon>
        <taxon>Bacillati</taxon>
        <taxon>Actinomycetota</taxon>
        <taxon>Actinomycetes</taxon>
        <taxon>Micrococcales</taxon>
        <taxon>Microbacteriaceae</taxon>
        <taxon>Microbacterium</taxon>
    </lineage>
</organism>
<evidence type="ECO:0008006" key="3">
    <source>
        <dbReference type="Google" id="ProtNLM"/>
    </source>
</evidence>
<protein>
    <recommendedName>
        <fullName evidence="3">Helix-turn-helix domain-containing protein</fullName>
    </recommendedName>
</protein>